<dbReference type="EMBL" id="CAJZBQ010000056">
    <property type="protein sequence ID" value="CAG9333061.1"/>
    <property type="molecule type" value="Genomic_DNA"/>
</dbReference>
<reference evidence="1" key="1">
    <citation type="submission" date="2021-09" db="EMBL/GenBank/DDBJ databases">
        <authorList>
            <consortium name="AG Swart"/>
            <person name="Singh M."/>
            <person name="Singh A."/>
            <person name="Seah K."/>
            <person name="Emmerich C."/>
        </authorList>
    </citation>
    <scope>NUCLEOTIDE SEQUENCE</scope>
    <source>
        <strain evidence="1">ATCC30299</strain>
    </source>
</reference>
<accession>A0AAU9K4W9</accession>
<sequence>MELMQIFEPEGTMRLNMRGNALLLELCPALCISRSIWSFPIQLMFLTRFLSIHAEKQKKQYLSFFQEKIRK</sequence>
<protein>
    <submittedName>
        <fullName evidence="1">Uncharacterized protein</fullName>
    </submittedName>
</protein>
<dbReference type="Proteomes" id="UP001162131">
    <property type="component" value="Unassembled WGS sequence"/>
</dbReference>
<proteinExistence type="predicted"/>
<evidence type="ECO:0000313" key="2">
    <source>
        <dbReference type="Proteomes" id="UP001162131"/>
    </source>
</evidence>
<gene>
    <name evidence="1" type="ORF">BSTOLATCC_MIC57881</name>
</gene>
<comment type="caution">
    <text evidence="1">The sequence shown here is derived from an EMBL/GenBank/DDBJ whole genome shotgun (WGS) entry which is preliminary data.</text>
</comment>
<evidence type="ECO:0000313" key="1">
    <source>
        <dbReference type="EMBL" id="CAG9333061.1"/>
    </source>
</evidence>
<dbReference type="AlphaFoldDB" id="A0AAU9K4W9"/>
<keyword evidence="2" id="KW-1185">Reference proteome</keyword>
<name>A0AAU9K4W9_9CILI</name>
<organism evidence="1 2">
    <name type="scientific">Blepharisma stoltei</name>
    <dbReference type="NCBI Taxonomy" id="1481888"/>
    <lineage>
        <taxon>Eukaryota</taxon>
        <taxon>Sar</taxon>
        <taxon>Alveolata</taxon>
        <taxon>Ciliophora</taxon>
        <taxon>Postciliodesmatophora</taxon>
        <taxon>Heterotrichea</taxon>
        <taxon>Heterotrichida</taxon>
        <taxon>Blepharismidae</taxon>
        <taxon>Blepharisma</taxon>
    </lineage>
</organism>